<evidence type="ECO:0000313" key="2">
    <source>
        <dbReference type="EMBL" id="KAK8519383.1"/>
    </source>
</evidence>
<evidence type="ECO:0000256" key="1">
    <source>
        <dbReference type="SAM" id="MobiDB-lite"/>
    </source>
</evidence>
<protein>
    <submittedName>
        <fullName evidence="2">Uncharacterized protein</fullName>
    </submittedName>
</protein>
<dbReference type="Proteomes" id="UP001472677">
    <property type="component" value="Unassembled WGS sequence"/>
</dbReference>
<gene>
    <name evidence="2" type="ORF">V6N12_025422</name>
</gene>
<proteinExistence type="predicted"/>
<reference evidence="2 3" key="1">
    <citation type="journal article" date="2024" name="G3 (Bethesda)">
        <title>Genome assembly of Hibiscus sabdariffa L. provides insights into metabolisms of medicinal natural products.</title>
        <authorList>
            <person name="Kim T."/>
        </authorList>
    </citation>
    <scope>NUCLEOTIDE SEQUENCE [LARGE SCALE GENOMIC DNA]</scope>
    <source>
        <strain evidence="2">TK-2024</strain>
        <tissue evidence="2">Old leaves</tissue>
    </source>
</reference>
<feature type="region of interest" description="Disordered" evidence="1">
    <location>
        <begin position="53"/>
        <end position="116"/>
    </location>
</feature>
<accession>A0ABR2CIF7</accession>
<organism evidence="2 3">
    <name type="scientific">Hibiscus sabdariffa</name>
    <name type="common">roselle</name>
    <dbReference type="NCBI Taxonomy" id="183260"/>
    <lineage>
        <taxon>Eukaryota</taxon>
        <taxon>Viridiplantae</taxon>
        <taxon>Streptophyta</taxon>
        <taxon>Embryophyta</taxon>
        <taxon>Tracheophyta</taxon>
        <taxon>Spermatophyta</taxon>
        <taxon>Magnoliopsida</taxon>
        <taxon>eudicotyledons</taxon>
        <taxon>Gunneridae</taxon>
        <taxon>Pentapetalae</taxon>
        <taxon>rosids</taxon>
        <taxon>malvids</taxon>
        <taxon>Malvales</taxon>
        <taxon>Malvaceae</taxon>
        <taxon>Malvoideae</taxon>
        <taxon>Hibiscus</taxon>
    </lineage>
</organism>
<name>A0ABR2CIF7_9ROSI</name>
<sequence>MLLGFSEPTLVDYTIGLAKQAASPADLLSLLCTLEDSALPWKQMTYRILDADDNENDVGTSSGKADKRKKHLRKKFESEQDDDDIRHVDEKRRVKRWSSQDEDDGSESGEERLCDQREREDLERNIRQCDAAATNDINSLRKVSRQEYLKKREQKKLEQLRDGIEDGQYLFDGVNLTKAEYLEFIKASVMDVDKFDNEMSIESPEKSKAKSELEKLQEDRKAFANLSISRRSA</sequence>
<dbReference type="EMBL" id="JBBPBM010000051">
    <property type="protein sequence ID" value="KAK8519383.1"/>
    <property type="molecule type" value="Genomic_DNA"/>
</dbReference>
<keyword evidence="3" id="KW-1185">Reference proteome</keyword>
<comment type="caution">
    <text evidence="2">The sequence shown here is derived from an EMBL/GenBank/DDBJ whole genome shotgun (WGS) entry which is preliminary data.</text>
</comment>
<evidence type="ECO:0000313" key="3">
    <source>
        <dbReference type="Proteomes" id="UP001472677"/>
    </source>
</evidence>